<dbReference type="PANTHER" id="PTHR22617">
    <property type="entry name" value="CHEMOTAXIS SENSOR HISTIDINE KINASE-RELATED"/>
    <property type="match status" value="1"/>
</dbReference>
<feature type="domain" description="CheW-like" evidence="1">
    <location>
        <begin position="8"/>
        <end position="147"/>
    </location>
</feature>
<dbReference type="SUPFAM" id="SSF50341">
    <property type="entry name" value="CheW-like"/>
    <property type="match status" value="3"/>
</dbReference>
<dbReference type="InterPro" id="IPR002545">
    <property type="entry name" value="CheW-lke_dom"/>
</dbReference>
<dbReference type="SMART" id="SM00260">
    <property type="entry name" value="CheW"/>
    <property type="match status" value="3"/>
</dbReference>
<feature type="domain" description="CheW-like" evidence="1">
    <location>
        <begin position="164"/>
        <end position="309"/>
    </location>
</feature>
<dbReference type="GO" id="GO:0006935">
    <property type="term" value="P:chemotaxis"/>
    <property type="evidence" value="ECO:0007669"/>
    <property type="project" value="InterPro"/>
</dbReference>
<accession>A0A917D8Q3</accession>
<comment type="caution">
    <text evidence="2">The sequence shown here is derived from an EMBL/GenBank/DDBJ whole genome shotgun (WGS) entry which is preliminary data.</text>
</comment>
<dbReference type="InterPro" id="IPR039315">
    <property type="entry name" value="CheW"/>
</dbReference>
<evidence type="ECO:0000313" key="3">
    <source>
        <dbReference type="Proteomes" id="UP000613160"/>
    </source>
</evidence>
<dbReference type="GO" id="GO:0007165">
    <property type="term" value="P:signal transduction"/>
    <property type="evidence" value="ECO:0007669"/>
    <property type="project" value="InterPro"/>
</dbReference>
<reference evidence="2" key="1">
    <citation type="journal article" date="2014" name="Int. J. Syst. Evol. Microbiol.">
        <title>Complete genome sequence of Corynebacterium casei LMG S-19264T (=DSM 44701T), isolated from a smear-ripened cheese.</title>
        <authorList>
            <consortium name="US DOE Joint Genome Institute (JGI-PGF)"/>
            <person name="Walter F."/>
            <person name="Albersmeier A."/>
            <person name="Kalinowski J."/>
            <person name="Ruckert C."/>
        </authorList>
    </citation>
    <scope>NUCLEOTIDE SEQUENCE</scope>
    <source>
        <strain evidence="2">CGMCC 1.15493</strain>
    </source>
</reference>
<dbReference type="Gene3D" id="2.40.50.180">
    <property type="entry name" value="CheA-289, Domain 4"/>
    <property type="match status" value="3"/>
</dbReference>
<dbReference type="Pfam" id="PF01584">
    <property type="entry name" value="CheW"/>
    <property type="match status" value="3"/>
</dbReference>
<dbReference type="GO" id="GO:0005829">
    <property type="term" value="C:cytosol"/>
    <property type="evidence" value="ECO:0007669"/>
    <property type="project" value="TreeGrafter"/>
</dbReference>
<dbReference type="PANTHER" id="PTHR22617:SF23">
    <property type="entry name" value="CHEMOTAXIS PROTEIN CHEW"/>
    <property type="match status" value="1"/>
</dbReference>
<name>A0A917D8Q3_9HYPH</name>
<dbReference type="InterPro" id="IPR036061">
    <property type="entry name" value="CheW-like_dom_sf"/>
</dbReference>
<gene>
    <name evidence="2" type="ORF">GCM10011335_09610</name>
</gene>
<dbReference type="Proteomes" id="UP000613160">
    <property type="component" value="Unassembled WGS sequence"/>
</dbReference>
<reference evidence="2" key="2">
    <citation type="submission" date="2020-09" db="EMBL/GenBank/DDBJ databases">
        <authorList>
            <person name="Sun Q."/>
            <person name="Zhou Y."/>
        </authorList>
    </citation>
    <scope>NUCLEOTIDE SEQUENCE</scope>
    <source>
        <strain evidence="2">CGMCC 1.15493</strain>
    </source>
</reference>
<dbReference type="AlphaFoldDB" id="A0A917D8Q3"/>
<feature type="domain" description="CheW-like" evidence="1">
    <location>
        <begin position="332"/>
        <end position="473"/>
    </location>
</feature>
<evidence type="ECO:0000313" key="2">
    <source>
        <dbReference type="EMBL" id="GGD08829.1"/>
    </source>
</evidence>
<dbReference type="Gene3D" id="2.30.30.40">
    <property type="entry name" value="SH3 Domains"/>
    <property type="match status" value="2"/>
</dbReference>
<dbReference type="EMBL" id="BMJJ01000002">
    <property type="protein sequence ID" value="GGD08829.1"/>
    <property type="molecule type" value="Genomic_DNA"/>
</dbReference>
<protein>
    <submittedName>
        <fullName evidence="2">Chemotaxis protein CheW</fullName>
    </submittedName>
</protein>
<organism evidence="2 3">
    <name type="scientific">Aureimonas glaciei</name>
    <dbReference type="NCBI Taxonomy" id="1776957"/>
    <lineage>
        <taxon>Bacteria</taxon>
        <taxon>Pseudomonadati</taxon>
        <taxon>Pseudomonadota</taxon>
        <taxon>Alphaproteobacteria</taxon>
        <taxon>Hyphomicrobiales</taxon>
        <taxon>Aurantimonadaceae</taxon>
        <taxon>Aureimonas</taxon>
    </lineage>
</organism>
<dbReference type="PROSITE" id="PS50851">
    <property type="entry name" value="CHEW"/>
    <property type="match status" value="3"/>
</dbReference>
<proteinExistence type="predicted"/>
<evidence type="ECO:0000259" key="1">
    <source>
        <dbReference type="PROSITE" id="PS50851"/>
    </source>
</evidence>
<keyword evidence="3" id="KW-1185">Reference proteome</keyword>
<sequence length="487" mass="51498">MPQTRTRESHLLTFRVGATEFAVSAAEVAEVLRLPKLTRVPLAPAGLLGVTSLRGAIVPVVSLAKLLGEEAAPSTASARVLLLQLGTPIGIAVDAVGTLTRMRSDAQGEAAPAAGRLFVQGGKTVRSITLSDLIQREFAGLMRGGGRAEAPSAVVGTARRAEAERVFLTFDLGGQSYALPLDEVAEVLAAPPEIATVPQTDQAMLGVVTLRDALLPIASLGALLGLRPGPADRSSVRIVVARIGKTRVGLLVDRLQTILRAAPEMIDAVPSLLDRGLGEARITSICRLPSGRGLVSILSAERLFRDEAVARLLADTGQETSAMNDPTQKGAVEQVLVFQLGAEEYALPVSAVGEVMRLPDRLTRVPRAPSFVEGVMNHRGKALPVIDQRRRFDIDGESVPERRRVIVTTIGGLEAGFVVDSVSQILGLTPDQLRPTPEMTADGASLFSRVADLGDGRLVLLIEPRELLDRAERDLLAALDTGDAVAT</sequence>
<dbReference type="RefSeq" id="WP_188849444.1">
    <property type="nucleotide sequence ID" value="NZ_BMJJ01000002.1"/>
</dbReference>